<sequence>MSTGTWFSLAVFLLVAAVCFDVTRGWRRLNELRFVPAVLPAPTPMVSIVVAALNEADTIAPALRSLLAIDYPRLEVIVVNDRSTDATPQIIDDIAREHPSLRVIHIHELPSGWLGKNHALQRGAQAASGDYLLFTDADAVFAPSAVRRAVAYCAEHRIDHLSLLFELVAHSRLLRLLVVSFGAGFMARFRPWKVRESPSHHVGIGGFNLVGRAAYFDAGGHAAMPLAVLDDMMLGKLLKRHGYRQDLLIGTDMVRIEWYRNTAGLVRGLEKNIFAGFDYRLAQLIAVTVLVLATRVWPWLGLLLTDGLAWRLNLLTVMVGLLLYADLLRARGWGLECLVYAPLVPLIELAIWWRGALLVLLRGGIDWRGTRYPLAMLRRAHDAGGGEIR</sequence>
<keyword evidence="1" id="KW-0472">Membrane</keyword>
<protein>
    <submittedName>
        <fullName evidence="3">Glycosyl hydrolase</fullName>
    </submittedName>
</protein>
<proteinExistence type="predicted"/>
<comment type="caution">
    <text evidence="3">The sequence shown here is derived from an EMBL/GenBank/DDBJ whole genome shotgun (WGS) entry which is preliminary data.</text>
</comment>
<dbReference type="PANTHER" id="PTHR43646">
    <property type="entry name" value="GLYCOSYLTRANSFERASE"/>
    <property type="match status" value="1"/>
</dbReference>
<dbReference type="SUPFAM" id="SSF53448">
    <property type="entry name" value="Nucleotide-diphospho-sugar transferases"/>
    <property type="match status" value="1"/>
</dbReference>
<evidence type="ECO:0000259" key="2">
    <source>
        <dbReference type="Pfam" id="PF00535"/>
    </source>
</evidence>
<keyword evidence="4" id="KW-1185">Reference proteome</keyword>
<dbReference type="RefSeq" id="WP_220806355.1">
    <property type="nucleotide sequence ID" value="NZ_BPMK01000001.1"/>
</dbReference>
<keyword evidence="1" id="KW-1133">Transmembrane helix</keyword>
<name>A0ABQ4PZC3_9BURK</name>
<evidence type="ECO:0000313" key="4">
    <source>
        <dbReference type="Proteomes" id="UP000887222"/>
    </source>
</evidence>
<gene>
    <name evidence="3" type="ORF">NCCP691_01850</name>
</gene>
<feature type="transmembrane region" description="Helical" evidence="1">
    <location>
        <begin position="308"/>
        <end position="325"/>
    </location>
</feature>
<organism evidence="3 4">
    <name type="scientific">Noviherbaspirillum aridicola</name>
    <dbReference type="NCBI Taxonomy" id="2849687"/>
    <lineage>
        <taxon>Bacteria</taxon>
        <taxon>Pseudomonadati</taxon>
        <taxon>Pseudomonadota</taxon>
        <taxon>Betaproteobacteria</taxon>
        <taxon>Burkholderiales</taxon>
        <taxon>Oxalobacteraceae</taxon>
        <taxon>Noviherbaspirillum</taxon>
    </lineage>
</organism>
<reference evidence="3 4" key="1">
    <citation type="journal article" date="2022" name="Int. J. Syst. Evol. Microbiol.">
        <title>Noviherbaspirillum aridicola sp. nov., isolated from an arid soil in Pakistan.</title>
        <authorList>
            <person name="Khan I.U."/>
            <person name="Saqib M."/>
            <person name="Amin A."/>
            <person name="Hussain F."/>
            <person name="Li L."/>
            <person name="Liu Y.H."/>
            <person name="Fang B.Z."/>
            <person name="Ahmed I."/>
            <person name="Li W.J."/>
        </authorList>
    </citation>
    <scope>NUCLEOTIDE SEQUENCE [LARGE SCALE GENOMIC DNA]</scope>
    <source>
        <strain evidence="3 4">NCCP-691</strain>
    </source>
</reference>
<feature type="transmembrane region" description="Helical" evidence="1">
    <location>
        <begin position="281"/>
        <end position="302"/>
    </location>
</feature>
<dbReference type="PANTHER" id="PTHR43646:SF3">
    <property type="entry name" value="SLR1566 PROTEIN"/>
    <property type="match status" value="1"/>
</dbReference>
<dbReference type="Gene3D" id="3.90.550.10">
    <property type="entry name" value="Spore Coat Polysaccharide Biosynthesis Protein SpsA, Chain A"/>
    <property type="match status" value="1"/>
</dbReference>
<dbReference type="GO" id="GO:0016787">
    <property type="term" value="F:hydrolase activity"/>
    <property type="evidence" value="ECO:0007669"/>
    <property type="project" value="UniProtKB-KW"/>
</dbReference>
<dbReference type="Proteomes" id="UP000887222">
    <property type="component" value="Unassembled WGS sequence"/>
</dbReference>
<dbReference type="InterPro" id="IPR029044">
    <property type="entry name" value="Nucleotide-diphossugar_trans"/>
</dbReference>
<dbReference type="EMBL" id="BPMK01000001">
    <property type="protein sequence ID" value="GIZ50171.1"/>
    <property type="molecule type" value="Genomic_DNA"/>
</dbReference>
<evidence type="ECO:0000256" key="1">
    <source>
        <dbReference type="SAM" id="Phobius"/>
    </source>
</evidence>
<evidence type="ECO:0000313" key="3">
    <source>
        <dbReference type="EMBL" id="GIZ50171.1"/>
    </source>
</evidence>
<feature type="transmembrane region" description="Helical" evidence="1">
    <location>
        <begin position="337"/>
        <end position="361"/>
    </location>
</feature>
<keyword evidence="3" id="KW-0378">Hydrolase</keyword>
<accession>A0ABQ4PZC3</accession>
<feature type="domain" description="Glycosyltransferase 2-like" evidence="2">
    <location>
        <begin position="47"/>
        <end position="159"/>
    </location>
</feature>
<dbReference type="Pfam" id="PF00535">
    <property type="entry name" value="Glycos_transf_2"/>
    <property type="match status" value="1"/>
</dbReference>
<dbReference type="InterPro" id="IPR001173">
    <property type="entry name" value="Glyco_trans_2-like"/>
</dbReference>
<keyword evidence="1" id="KW-0812">Transmembrane</keyword>